<geneLocation type="plasmid" evidence="1">
    <name>unnamed</name>
</geneLocation>
<sequence>MVNHLIDPSRSGFNVAPPIFVGDDDLKTTRGRYRCEVWKAASGKQYVIVREGEIESLVNAREIIDDAIQSQYPGSIKIEYWPVGTVTNAPLFAMPYPQTISVTELTKLGLPTVKTLP</sequence>
<reference evidence="1" key="1">
    <citation type="submission" date="2023-07" db="EMBL/GenBank/DDBJ databases">
        <title>Bifidobacterium aquikefiriaerophilum sp. nov. and Bifidobacterium eccum sp. nov., isolated from water kefir.</title>
        <authorList>
            <person name="Breselge S."/>
            <person name="Bellassi P."/>
            <person name="Barcenilla C."/>
            <person name="Alvarez-Ordonez A."/>
            <person name="Morelli L."/>
            <person name="Cotter P.D."/>
        </authorList>
    </citation>
    <scope>NUCLEOTIDE SEQUENCE</scope>
    <source>
        <strain evidence="1">WK012_4_13</strain>
        <plasmid evidence="1">unnamed</plasmid>
    </source>
</reference>
<keyword evidence="1" id="KW-0614">Plasmid</keyword>
<evidence type="ECO:0000313" key="1">
    <source>
        <dbReference type="EMBL" id="XDS51661.1"/>
    </source>
</evidence>
<protein>
    <submittedName>
        <fullName evidence="1">Uncharacterized protein</fullName>
    </submittedName>
</protein>
<organism evidence="1">
    <name type="scientific">Bifidobacterium fermentum</name>
    <dbReference type="NCBI Taxonomy" id="3059035"/>
    <lineage>
        <taxon>Bacteria</taxon>
        <taxon>Bacillati</taxon>
        <taxon>Actinomycetota</taxon>
        <taxon>Actinomycetes</taxon>
        <taxon>Bifidobacteriales</taxon>
        <taxon>Bifidobacteriaceae</taxon>
        <taxon>Bifidobacterium</taxon>
    </lineage>
</organism>
<proteinExistence type="predicted"/>
<accession>A0AB39US69</accession>
<gene>
    <name evidence="1" type="ORF">QN062_09950</name>
</gene>
<dbReference type="RefSeq" id="WP_369342620.1">
    <property type="nucleotide sequence ID" value="NZ_CP129684.1"/>
</dbReference>
<name>A0AB39US69_9BIFI</name>
<dbReference type="AlphaFoldDB" id="A0AB39US69"/>
<dbReference type="EMBL" id="CP129684">
    <property type="protein sequence ID" value="XDS51661.1"/>
    <property type="molecule type" value="Genomic_DNA"/>
</dbReference>
<dbReference type="KEGG" id="bfk:QN062_09950"/>